<evidence type="ECO:0000313" key="2">
    <source>
        <dbReference type="EMBL" id="KAF4634544.1"/>
    </source>
</evidence>
<dbReference type="AlphaFoldDB" id="A0A8H4W896"/>
<name>A0A8H4W896_9HELO</name>
<evidence type="ECO:0008006" key="4">
    <source>
        <dbReference type="Google" id="ProtNLM"/>
    </source>
</evidence>
<accession>A0A8H4W896</accession>
<dbReference type="EMBL" id="JAAMPI010000177">
    <property type="protein sequence ID" value="KAF4634544.1"/>
    <property type="molecule type" value="Genomic_DNA"/>
</dbReference>
<reference evidence="2 3" key="1">
    <citation type="submission" date="2020-03" db="EMBL/GenBank/DDBJ databases">
        <title>Draft Genome Sequence of Cudoniella acicularis.</title>
        <authorList>
            <person name="Buettner E."/>
            <person name="Kellner H."/>
        </authorList>
    </citation>
    <scope>NUCLEOTIDE SEQUENCE [LARGE SCALE GENOMIC DNA]</scope>
    <source>
        <strain evidence="2 3">DSM 108380</strain>
    </source>
</reference>
<feature type="region of interest" description="Disordered" evidence="1">
    <location>
        <begin position="83"/>
        <end position="105"/>
    </location>
</feature>
<protein>
    <recommendedName>
        <fullName evidence="4">BTB domain-containing protein</fullName>
    </recommendedName>
</protein>
<dbReference type="OrthoDB" id="3509960at2759"/>
<feature type="compositionally biased region" description="Low complexity" evidence="1">
    <location>
        <begin position="156"/>
        <end position="166"/>
    </location>
</feature>
<evidence type="ECO:0000313" key="3">
    <source>
        <dbReference type="Proteomes" id="UP000566819"/>
    </source>
</evidence>
<proteinExistence type="predicted"/>
<keyword evidence="3" id="KW-1185">Reference proteome</keyword>
<evidence type="ECO:0000256" key="1">
    <source>
        <dbReference type="SAM" id="MobiDB-lite"/>
    </source>
</evidence>
<gene>
    <name evidence="2" type="ORF">G7Y89_g3567</name>
</gene>
<organism evidence="2 3">
    <name type="scientific">Cudoniella acicularis</name>
    <dbReference type="NCBI Taxonomy" id="354080"/>
    <lineage>
        <taxon>Eukaryota</taxon>
        <taxon>Fungi</taxon>
        <taxon>Dikarya</taxon>
        <taxon>Ascomycota</taxon>
        <taxon>Pezizomycotina</taxon>
        <taxon>Leotiomycetes</taxon>
        <taxon>Helotiales</taxon>
        <taxon>Tricladiaceae</taxon>
        <taxon>Cudoniella</taxon>
    </lineage>
</organism>
<feature type="region of interest" description="Disordered" evidence="1">
    <location>
        <begin position="140"/>
        <end position="170"/>
    </location>
</feature>
<dbReference type="Proteomes" id="UP000566819">
    <property type="component" value="Unassembled WGS sequence"/>
</dbReference>
<sequence length="342" mass="39188">MNAQLAPFADSRRGLYANISSPHRRDIRGPYPEWDRMMGMPPMSNPYIDARRRRQPHAGDSYLNATLACPHPWRDMPLRDPLSPGLVPTRRMPLSRPPYYDDHAHYSHPHSQPYDCCSGQKYSRPLPQHSHHHHELTYPCCSGSSSSSKEKEKDSSSSSSSNSNNKSDFDFKTKDISVRGKVYTVRASYLSEAPKFEADLVKYMDKKKEEVLPSRVLEMLISFINRETYKNNSPLDEVTLNILAHNVGAKSVVEYSLGRLKMDEVGTQEMTDIVAAILCSDKVAEGLKEWLKKHLGDREREWKLMGSRSWTGLVFDHPEVEARLQVLLGIRRKEEEGDYRIL</sequence>
<comment type="caution">
    <text evidence="2">The sequence shown here is derived from an EMBL/GenBank/DDBJ whole genome shotgun (WGS) entry which is preliminary data.</text>
</comment>